<accession>A0AAD5TJ87</accession>
<dbReference type="InterPro" id="IPR018247">
    <property type="entry name" value="EF_Hand_1_Ca_BS"/>
</dbReference>
<dbReference type="GO" id="GO:0005509">
    <property type="term" value="F:calcium ion binding"/>
    <property type="evidence" value="ECO:0007669"/>
    <property type="project" value="InterPro"/>
</dbReference>
<keyword evidence="1 4" id="KW-0732">Signal</keyword>
<proteinExistence type="predicted"/>
<evidence type="ECO:0000256" key="3">
    <source>
        <dbReference type="ARBA" id="ARBA00022837"/>
    </source>
</evidence>
<dbReference type="InterPro" id="IPR002048">
    <property type="entry name" value="EF_hand_dom"/>
</dbReference>
<protein>
    <recommendedName>
        <fullName evidence="5">EF-hand domain-containing protein</fullName>
    </recommendedName>
</protein>
<evidence type="ECO:0000256" key="2">
    <source>
        <dbReference type="ARBA" id="ARBA00022737"/>
    </source>
</evidence>
<keyword evidence="3" id="KW-0106">Calcium</keyword>
<keyword evidence="7" id="KW-1185">Reference proteome</keyword>
<dbReference type="Gene3D" id="1.10.238.10">
    <property type="entry name" value="EF-hand"/>
    <property type="match status" value="1"/>
</dbReference>
<dbReference type="Pfam" id="PF13499">
    <property type="entry name" value="EF-hand_7"/>
    <property type="match status" value="1"/>
</dbReference>
<dbReference type="EMBL" id="JADGJQ010000035">
    <property type="protein sequence ID" value="KAJ3177134.1"/>
    <property type="molecule type" value="Genomic_DNA"/>
</dbReference>
<name>A0AAD5TJ87_9FUNG</name>
<dbReference type="InterPro" id="IPR052110">
    <property type="entry name" value="MCFD2-like"/>
</dbReference>
<dbReference type="InterPro" id="IPR011992">
    <property type="entry name" value="EF-hand-dom_pair"/>
</dbReference>
<comment type="caution">
    <text evidence="6">The sequence shown here is derived from an EMBL/GenBank/DDBJ whole genome shotgun (WGS) entry which is preliminary data.</text>
</comment>
<dbReference type="PANTHER" id="PTHR23104">
    <property type="entry name" value="MULTIPLE COAGULATION FACTOR DEFICIENCY PROTEIN 2 NEURAL STEM CELL DERIVED NEURONAL SURVIVAL PROTEIN"/>
    <property type="match status" value="1"/>
</dbReference>
<dbReference type="AlphaFoldDB" id="A0AAD5TJ87"/>
<dbReference type="PROSITE" id="PS50222">
    <property type="entry name" value="EF_HAND_2"/>
    <property type="match status" value="1"/>
</dbReference>
<sequence>MTLASSRHLGLLPLLTLALVLVFAVLLPPAAAIQVDTKSSNYKNWHQAAQYARQHAPPPVPDTDPPTFKDSAEEDLYYFFSLHDFNKDHHLDGHELWNAFSSAGEMPPKDQRLTVADLEEYVDHALKDDDIDNDGLISWEEYLASQLYHED</sequence>
<feature type="domain" description="EF-hand" evidence="5">
    <location>
        <begin position="71"/>
        <end position="106"/>
    </location>
</feature>
<keyword evidence="2" id="KW-0677">Repeat</keyword>
<gene>
    <name evidence="6" type="ORF">HDU87_004626</name>
</gene>
<evidence type="ECO:0000259" key="5">
    <source>
        <dbReference type="PROSITE" id="PS50222"/>
    </source>
</evidence>
<dbReference type="PROSITE" id="PS00018">
    <property type="entry name" value="EF_HAND_1"/>
    <property type="match status" value="2"/>
</dbReference>
<feature type="signal peptide" evidence="4">
    <location>
        <begin position="1"/>
        <end position="32"/>
    </location>
</feature>
<feature type="chain" id="PRO_5042081890" description="EF-hand domain-containing protein" evidence="4">
    <location>
        <begin position="33"/>
        <end position="151"/>
    </location>
</feature>
<evidence type="ECO:0000256" key="4">
    <source>
        <dbReference type="SAM" id="SignalP"/>
    </source>
</evidence>
<organism evidence="6 7">
    <name type="scientific">Geranomyces variabilis</name>
    <dbReference type="NCBI Taxonomy" id="109894"/>
    <lineage>
        <taxon>Eukaryota</taxon>
        <taxon>Fungi</taxon>
        <taxon>Fungi incertae sedis</taxon>
        <taxon>Chytridiomycota</taxon>
        <taxon>Chytridiomycota incertae sedis</taxon>
        <taxon>Chytridiomycetes</taxon>
        <taxon>Spizellomycetales</taxon>
        <taxon>Powellomycetaceae</taxon>
        <taxon>Geranomyces</taxon>
    </lineage>
</organism>
<reference evidence="6" key="1">
    <citation type="submission" date="2020-05" db="EMBL/GenBank/DDBJ databases">
        <title>Phylogenomic resolution of chytrid fungi.</title>
        <authorList>
            <person name="Stajich J.E."/>
            <person name="Amses K."/>
            <person name="Simmons R."/>
            <person name="Seto K."/>
            <person name="Myers J."/>
            <person name="Bonds A."/>
            <person name="Quandt C.A."/>
            <person name="Barry K."/>
            <person name="Liu P."/>
            <person name="Grigoriev I."/>
            <person name="Longcore J.E."/>
            <person name="James T.Y."/>
        </authorList>
    </citation>
    <scope>NUCLEOTIDE SEQUENCE</scope>
    <source>
        <strain evidence="6">JEL0379</strain>
    </source>
</reference>
<dbReference type="PANTHER" id="PTHR23104:SF1">
    <property type="entry name" value="EF-HAND DOMAIN-CONTAINING PROTEIN"/>
    <property type="match status" value="1"/>
</dbReference>
<dbReference type="Proteomes" id="UP001212152">
    <property type="component" value="Unassembled WGS sequence"/>
</dbReference>
<evidence type="ECO:0000256" key="1">
    <source>
        <dbReference type="ARBA" id="ARBA00022729"/>
    </source>
</evidence>
<dbReference type="SUPFAM" id="SSF47473">
    <property type="entry name" value="EF-hand"/>
    <property type="match status" value="1"/>
</dbReference>
<evidence type="ECO:0000313" key="6">
    <source>
        <dbReference type="EMBL" id="KAJ3177134.1"/>
    </source>
</evidence>
<evidence type="ECO:0000313" key="7">
    <source>
        <dbReference type="Proteomes" id="UP001212152"/>
    </source>
</evidence>